<sequence length="536" mass="57908">MNKIRISQIKLPVAYTEQDLKKAAARALRIPVAQITSLTVCRRSIDARKKPDIRYIFTVDVTVSADVRALLKKHRSADISQAEEVPYQYPVPGSETLTQRPVIAGCGPAGLFCGLLLARCGYRPLILERGEDVDARTATVEAFWKTGTLKEQSNVQFGEGGAGTFSDGKLNTMVKDHAGRNRFVLETFVKAGASPDILYVNKPHIGTDVLRTVVKNIRREIESLGGEVRFGQQVTDFAVKNGRLSAVIVNGTEELECSVCVLAIGHSARDTFALLEKKQIPMLAKAFAVGLRIEHPQEMINLSQYGQGYPQQLPAADYKLTGRLKNGRGVYSFCMCPGGYVVNASSEKEALAVNGMSYRARDGRNANSAIVVTVTPEDYPEKGVLGGVQFQRSLERMAYRAGGGSVPVQLFEDFCAHRAGSGFGDVLPSIKGAYSLANLRDSLPGFLGDSLEEGVRLFDSKIRGFARGDALFSGVESRTSSPVRILRGDDFTSPGLPGLYPCGEGAGYAGGITSAAMDGMKCAEAIIQKYRRAATS</sequence>
<dbReference type="AlphaFoldDB" id="C6LCC0"/>
<protein>
    <submittedName>
        <fullName evidence="2">FAD dependent oxidoreductase</fullName>
    </submittedName>
</protein>
<evidence type="ECO:0000313" key="3">
    <source>
        <dbReference type="Proteomes" id="UP000005561"/>
    </source>
</evidence>
<evidence type="ECO:0000259" key="1">
    <source>
        <dbReference type="Pfam" id="PF21688"/>
    </source>
</evidence>
<dbReference type="eggNOG" id="COG2509">
    <property type="taxonomic scope" value="Bacteria"/>
</dbReference>
<feature type="domain" description="FAD-dependent protein C-terminal" evidence="1">
    <location>
        <begin position="286"/>
        <end position="479"/>
    </location>
</feature>
<organism evidence="2 3">
    <name type="scientific">Marvinbryantia formatexigens DSM 14469</name>
    <dbReference type="NCBI Taxonomy" id="478749"/>
    <lineage>
        <taxon>Bacteria</taxon>
        <taxon>Bacillati</taxon>
        <taxon>Bacillota</taxon>
        <taxon>Clostridia</taxon>
        <taxon>Lachnospirales</taxon>
        <taxon>Lachnospiraceae</taxon>
        <taxon>Marvinbryantia</taxon>
    </lineage>
</organism>
<comment type="caution">
    <text evidence="2">The sequence shown here is derived from an EMBL/GenBank/DDBJ whole genome shotgun (WGS) entry which is preliminary data.</text>
</comment>
<dbReference type="EMBL" id="ACCL02000005">
    <property type="protein sequence ID" value="EET61584.1"/>
    <property type="molecule type" value="Genomic_DNA"/>
</dbReference>
<accession>C6LCC0</accession>
<proteinExistence type="predicted"/>
<dbReference type="PANTHER" id="PTHR42842">
    <property type="entry name" value="FAD/NAD(P)-BINDING OXIDOREDUCTASE"/>
    <property type="match status" value="1"/>
</dbReference>
<dbReference type="Gene3D" id="3.30.70.2700">
    <property type="match status" value="1"/>
</dbReference>
<dbReference type="OrthoDB" id="9772594at2"/>
<reference evidence="2" key="1">
    <citation type="submission" date="2009-07" db="EMBL/GenBank/DDBJ databases">
        <authorList>
            <person name="Weinstock G."/>
            <person name="Sodergren E."/>
            <person name="Clifton S."/>
            <person name="Fulton L."/>
            <person name="Fulton B."/>
            <person name="Courtney L."/>
            <person name="Fronick C."/>
            <person name="Harrison M."/>
            <person name="Strong C."/>
            <person name="Farmer C."/>
            <person name="Delahaunty K."/>
            <person name="Markovic C."/>
            <person name="Hall O."/>
            <person name="Minx P."/>
            <person name="Tomlinson C."/>
            <person name="Mitreva M."/>
            <person name="Nelson J."/>
            <person name="Hou S."/>
            <person name="Wollam A."/>
            <person name="Pepin K.H."/>
            <person name="Johnson M."/>
            <person name="Bhonagiri V."/>
            <person name="Nash W.E."/>
            <person name="Warren W."/>
            <person name="Chinwalla A."/>
            <person name="Mardis E.R."/>
            <person name="Wilson R.K."/>
        </authorList>
    </citation>
    <scope>NUCLEOTIDE SEQUENCE [LARGE SCALE GENOMIC DNA]</scope>
    <source>
        <strain evidence="2">DSM 14469</strain>
    </source>
</reference>
<dbReference type="RefSeq" id="WP_006861062.1">
    <property type="nucleotide sequence ID" value="NZ_ACCL02000005.1"/>
</dbReference>
<dbReference type="Gene3D" id="3.50.50.60">
    <property type="entry name" value="FAD/NAD(P)-binding domain"/>
    <property type="match status" value="2"/>
</dbReference>
<name>C6LCC0_9FIRM</name>
<dbReference type="Pfam" id="PF21688">
    <property type="entry name" value="FAD-depend_C"/>
    <property type="match status" value="1"/>
</dbReference>
<dbReference type="InterPro" id="IPR036188">
    <property type="entry name" value="FAD/NAD-bd_sf"/>
</dbReference>
<dbReference type="PIRSF" id="PIRSF038984">
    <property type="entry name" value="FAD_binding_protein"/>
    <property type="match status" value="1"/>
</dbReference>
<dbReference type="PANTHER" id="PTHR42842:SF3">
    <property type="entry name" value="FAD_NAD(P)-BINDING OXIDOREDUCTASE FAMILY PROTEIN"/>
    <property type="match status" value="1"/>
</dbReference>
<dbReference type="InterPro" id="IPR028348">
    <property type="entry name" value="FAD-binding_protein"/>
</dbReference>
<gene>
    <name evidence="2" type="ORF">BRYFOR_06267</name>
</gene>
<dbReference type="STRING" id="168384.SAMN05660368_00184"/>
<dbReference type="SUPFAM" id="SSF51905">
    <property type="entry name" value="FAD/NAD(P)-binding domain"/>
    <property type="match status" value="1"/>
</dbReference>
<dbReference type="Proteomes" id="UP000005561">
    <property type="component" value="Unassembled WGS sequence"/>
</dbReference>
<dbReference type="InterPro" id="IPR049516">
    <property type="entry name" value="FAD-depend_C"/>
</dbReference>
<keyword evidence="3" id="KW-1185">Reference proteome</keyword>
<evidence type="ECO:0000313" key="2">
    <source>
        <dbReference type="EMBL" id="EET61584.1"/>
    </source>
</evidence>